<keyword evidence="3" id="KW-1185">Reference proteome</keyword>
<name>A0AAD9P3J8_RIDPI</name>
<dbReference type="EMBL" id="JAODUO010000163">
    <property type="protein sequence ID" value="KAK2187495.1"/>
    <property type="molecule type" value="Genomic_DNA"/>
</dbReference>
<organism evidence="2 3">
    <name type="scientific">Ridgeia piscesae</name>
    <name type="common">Tubeworm</name>
    <dbReference type="NCBI Taxonomy" id="27915"/>
    <lineage>
        <taxon>Eukaryota</taxon>
        <taxon>Metazoa</taxon>
        <taxon>Spiralia</taxon>
        <taxon>Lophotrochozoa</taxon>
        <taxon>Annelida</taxon>
        <taxon>Polychaeta</taxon>
        <taxon>Sedentaria</taxon>
        <taxon>Canalipalpata</taxon>
        <taxon>Sabellida</taxon>
        <taxon>Siboglinidae</taxon>
        <taxon>Ridgeia</taxon>
    </lineage>
</organism>
<feature type="region of interest" description="Disordered" evidence="1">
    <location>
        <begin position="1"/>
        <end position="43"/>
    </location>
</feature>
<dbReference type="AlphaFoldDB" id="A0AAD9P3J8"/>
<evidence type="ECO:0000313" key="2">
    <source>
        <dbReference type="EMBL" id="KAK2187495.1"/>
    </source>
</evidence>
<dbReference type="Proteomes" id="UP001209878">
    <property type="component" value="Unassembled WGS sequence"/>
</dbReference>
<proteinExistence type="predicted"/>
<gene>
    <name evidence="2" type="ORF">NP493_163g01058</name>
</gene>
<sequence length="262" mass="28961">MSKHNAPAMSKHNAPAMSKHNAPAMSKHNAPAMSKHNAPAMSKHNAPAISNGWTDAVLLLHWLHLSVDFTKASLINLVQSDVNGFVMDGLWQDNDSKFNAKFNMLELPFYSPQGIALDVPASHGTEAEALTNPFRVLHRTQRATNLLTGPLKRPKFVWPNPPDGLTHWVTSNYETKKMPPGIVLPVILEDLGSVPDKALDPDGRCPDGGKQFQGQRGLSLHLRSAHMELYQSRGTVEIAKTIRDQKKTRWASEETAVMAQEE</sequence>
<comment type="caution">
    <text evidence="2">The sequence shown here is derived from an EMBL/GenBank/DDBJ whole genome shotgun (WGS) entry which is preliminary data.</text>
</comment>
<accession>A0AAD9P3J8</accession>
<evidence type="ECO:0000313" key="3">
    <source>
        <dbReference type="Proteomes" id="UP001209878"/>
    </source>
</evidence>
<reference evidence="2" key="1">
    <citation type="journal article" date="2023" name="Mol. Biol. Evol.">
        <title>Third-Generation Sequencing Reveals the Adaptive Role of the Epigenome in Three Deep-Sea Polychaetes.</title>
        <authorList>
            <person name="Perez M."/>
            <person name="Aroh O."/>
            <person name="Sun Y."/>
            <person name="Lan Y."/>
            <person name="Juniper S.K."/>
            <person name="Young C.R."/>
            <person name="Angers B."/>
            <person name="Qian P.Y."/>
        </authorList>
    </citation>
    <scope>NUCLEOTIDE SEQUENCE</scope>
    <source>
        <strain evidence="2">R07B-5</strain>
    </source>
</reference>
<protein>
    <submittedName>
        <fullName evidence="2">Uncharacterized protein</fullName>
    </submittedName>
</protein>
<evidence type="ECO:0000256" key="1">
    <source>
        <dbReference type="SAM" id="MobiDB-lite"/>
    </source>
</evidence>